<keyword evidence="9" id="KW-0406">Ion transport</keyword>
<evidence type="ECO:0000256" key="4">
    <source>
        <dbReference type="ARBA" id="ARBA00022475"/>
    </source>
</evidence>
<gene>
    <name evidence="12" type="ORF">FHS89_000015</name>
</gene>
<dbReference type="GO" id="GO:0050897">
    <property type="term" value="F:cobalt ion binding"/>
    <property type="evidence" value="ECO:0007669"/>
    <property type="project" value="TreeGrafter"/>
</dbReference>
<keyword evidence="7" id="KW-0862">Zinc</keyword>
<name>A0A840X035_9RHOB</name>
<dbReference type="Gene3D" id="3.30.460.20">
    <property type="entry name" value="CorA soluble domain-like"/>
    <property type="match status" value="1"/>
</dbReference>
<feature type="transmembrane region" description="Helical" evidence="11">
    <location>
        <begin position="294"/>
        <end position="314"/>
    </location>
</feature>
<dbReference type="RefSeq" id="WP_184007217.1">
    <property type="nucleotide sequence ID" value="NZ_JACIJS010000001.1"/>
</dbReference>
<dbReference type="InterPro" id="IPR045861">
    <property type="entry name" value="CorA_cytoplasmic_dom"/>
</dbReference>
<dbReference type="EMBL" id="JACIJS010000001">
    <property type="protein sequence ID" value="MBB5514017.1"/>
    <property type="molecule type" value="Genomic_DNA"/>
</dbReference>
<comment type="similarity">
    <text evidence="2">Belongs to the CorA metal ion transporter (MIT) (TC 1.A.35) family.</text>
</comment>
<evidence type="ECO:0000256" key="11">
    <source>
        <dbReference type="SAM" id="Phobius"/>
    </source>
</evidence>
<dbReference type="PANTHER" id="PTHR46494">
    <property type="entry name" value="CORA FAMILY METAL ION TRANSPORTER (EUROFUNG)"/>
    <property type="match status" value="1"/>
</dbReference>
<dbReference type="Gene3D" id="1.20.58.340">
    <property type="entry name" value="Magnesium transport protein CorA, transmembrane region"/>
    <property type="match status" value="2"/>
</dbReference>
<dbReference type="SUPFAM" id="SSF143865">
    <property type="entry name" value="CorA soluble domain-like"/>
    <property type="match status" value="1"/>
</dbReference>
<comment type="caution">
    <text evidence="12">The sequence shown here is derived from an EMBL/GenBank/DDBJ whole genome shotgun (WGS) entry which is preliminary data.</text>
</comment>
<feature type="transmembrane region" description="Helical" evidence="11">
    <location>
        <begin position="260"/>
        <end position="282"/>
    </location>
</feature>
<comment type="subcellular location">
    <subcellularLocation>
        <location evidence="1">Cell membrane</location>
        <topology evidence="1">Multi-pass membrane protein</topology>
    </subcellularLocation>
</comment>
<sequence length="320" mass="34704">MNSAILKSVLLPAQAALDPEDAARALAAPEAAWVHLDATNPAARGWLEAALPRLDTVIVDGLFAASTRPGLIEYGDGALMVLRGINLNEGKRPEDMVSVRIWITGEAIVSVGLQRLRALDDVEARILAGQGPKTPGAFAALLIRRLTERMEPTLSALDEQVTELEERVLDAPAASERREIIATRRRAIVLRRYIAPQREALSTLGTAPFGWLTAADRRDLRDSIERTLRLVEDVDAIRDRAQVVGEELSNALSARLDRNLYILSIISALFLPLGFITGLLGINVGGMPGVDSPSAFWIVTVAIAALGAGGLILFRRLKWF</sequence>
<keyword evidence="13" id="KW-1185">Reference proteome</keyword>
<protein>
    <submittedName>
        <fullName evidence="12">Zinc transporter</fullName>
    </submittedName>
</protein>
<keyword evidence="5" id="KW-0997">Cell inner membrane</keyword>
<dbReference type="CDD" id="cd12833">
    <property type="entry name" value="ZntB-like_1"/>
    <property type="match status" value="1"/>
</dbReference>
<organism evidence="12 13">
    <name type="scientific">Rubricella aquisinus</name>
    <dbReference type="NCBI Taxonomy" id="2028108"/>
    <lineage>
        <taxon>Bacteria</taxon>
        <taxon>Pseudomonadati</taxon>
        <taxon>Pseudomonadota</taxon>
        <taxon>Alphaproteobacteria</taxon>
        <taxon>Rhodobacterales</taxon>
        <taxon>Paracoccaceae</taxon>
        <taxon>Rubricella</taxon>
    </lineage>
</organism>
<dbReference type="GO" id="GO:0000287">
    <property type="term" value="F:magnesium ion binding"/>
    <property type="evidence" value="ECO:0007669"/>
    <property type="project" value="TreeGrafter"/>
</dbReference>
<keyword evidence="6 11" id="KW-0812">Transmembrane</keyword>
<dbReference type="SUPFAM" id="SSF144083">
    <property type="entry name" value="Magnesium transport protein CorA, transmembrane region"/>
    <property type="match status" value="1"/>
</dbReference>
<dbReference type="InterPro" id="IPR045863">
    <property type="entry name" value="CorA_TM1_TM2"/>
</dbReference>
<evidence type="ECO:0000256" key="2">
    <source>
        <dbReference type="ARBA" id="ARBA00009765"/>
    </source>
</evidence>
<evidence type="ECO:0000256" key="5">
    <source>
        <dbReference type="ARBA" id="ARBA00022519"/>
    </source>
</evidence>
<evidence type="ECO:0000256" key="6">
    <source>
        <dbReference type="ARBA" id="ARBA00022692"/>
    </source>
</evidence>
<dbReference type="GO" id="GO:0015087">
    <property type="term" value="F:cobalt ion transmembrane transporter activity"/>
    <property type="evidence" value="ECO:0007669"/>
    <property type="project" value="TreeGrafter"/>
</dbReference>
<accession>A0A840X035</accession>
<reference evidence="12 13" key="1">
    <citation type="submission" date="2020-08" db="EMBL/GenBank/DDBJ databases">
        <title>Genomic Encyclopedia of Type Strains, Phase IV (KMG-IV): sequencing the most valuable type-strain genomes for metagenomic binning, comparative biology and taxonomic classification.</title>
        <authorList>
            <person name="Goeker M."/>
        </authorList>
    </citation>
    <scope>NUCLEOTIDE SEQUENCE [LARGE SCALE GENOMIC DNA]</scope>
    <source>
        <strain evidence="12 13">DSM 103377</strain>
    </source>
</reference>
<dbReference type="Pfam" id="PF01544">
    <property type="entry name" value="CorA"/>
    <property type="match status" value="1"/>
</dbReference>
<evidence type="ECO:0000313" key="13">
    <source>
        <dbReference type="Proteomes" id="UP000553766"/>
    </source>
</evidence>
<proteinExistence type="inferred from homology"/>
<evidence type="ECO:0000313" key="12">
    <source>
        <dbReference type="EMBL" id="MBB5514017.1"/>
    </source>
</evidence>
<keyword evidence="10 11" id="KW-0472">Membrane</keyword>
<dbReference type="GO" id="GO:0015095">
    <property type="term" value="F:magnesium ion transmembrane transporter activity"/>
    <property type="evidence" value="ECO:0007669"/>
    <property type="project" value="TreeGrafter"/>
</dbReference>
<dbReference type="AlphaFoldDB" id="A0A840X035"/>
<dbReference type="GO" id="GO:0005886">
    <property type="term" value="C:plasma membrane"/>
    <property type="evidence" value="ECO:0007669"/>
    <property type="project" value="UniProtKB-SubCell"/>
</dbReference>
<keyword evidence="3" id="KW-0813">Transport</keyword>
<evidence type="ECO:0000256" key="8">
    <source>
        <dbReference type="ARBA" id="ARBA00022989"/>
    </source>
</evidence>
<dbReference type="PANTHER" id="PTHR46494:SF3">
    <property type="entry name" value="ZINC TRANSPORT PROTEIN ZNTB"/>
    <property type="match status" value="1"/>
</dbReference>
<evidence type="ECO:0000256" key="3">
    <source>
        <dbReference type="ARBA" id="ARBA00022448"/>
    </source>
</evidence>
<keyword evidence="4" id="KW-1003">Cell membrane</keyword>
<evidence type="ECO:0000256" key="1">
    <source>
        <dbReference type="ARBA" id="ARBA00004651"/>
    </source>
</evidence>
<evidence type="ECO:0000256" key="7">
    <source>
        <dbReference type="ARBA" id="ARBA00022833"/>
    </source>
</evidence>
<dbReference type="InterPro" id="IPR002523">
    <property type="entry name" value="MgTranspt_CorA/ZnTranspt_ZntB"/>
</dbReference>
<dbReference type="Proteomes" id="UP000553766">
    <property type="component" value="Unassembled WGS sequence"/>
</dbReference>
<evidence type="ECO:0000256" key="9">
    <source>
        <dbReference type="ARBA" id="ARBA00023065"/>
    </source>
</evidence>
<evidence type="ECO:0000256" key="10">
    <source>
        <dbReference type="ARBA" id="ARBA00023136"/>
    </source>
</evidence>
<keyword evidence="8 11" id="KW-1133">Transmembrane helix</keyword>